<keyword evidence="1 4" id="KW-0489">Methyltransferase</keyword>
<gene>
    <name evidence="4" type="ORF">E6K80_05520</name>
</gene>
<accession>A0A538U6D1</accession>
<dbReference type="SUPFAM" id="SSF53335">
    <property type="entry name" value="S-adenosyl-L-methionine-dependent methyltransferases"/>
    <property type="match status" value="1"/>
</dbReference>
<keyword evidence="2 4" id="KW-0808">Transferase</keyword>
<dbReference type="PANTHER" id="PTHR43861:SF1">
    <property type="entry name" value="TRANS-ACONITATE 2-METHYLTRANSFERASE"/>
    <property type="match status" value="1"/>
</dbReference>
<dbReference type="GO" id="GO:0032259">
    <property type="term" value="P:methylation"/>
    <property type="evidence" value="ECO:0007669"/>
    <property type="project" value="UniProtKB-KW"/>
</dbReference>
<dbReference type="GO" id="GO:0008168">
    <property type="term" value="F:methyltransferase activity"/>
    <property type="evidence" value="ECO:0007669"/>
    <property type="project" value="UniProtKB-KW"/>
</dbReference>
<reference evidence="4 5" key="1">
    <citation type="journal article" date="2019" name="Nat. Microbiol.">
        <title>Mediterranean grassland soil C-N compound turnover is dependent on rainfall and depth, and is mediated by genomically divergent microorganisms.</title>
        <authorList>
            <person name="Diamond S."/>
            <person name="Andeer P.F."/>
            <person name="Li Z."/>
            <person name="Crits-Christoph A."/>
            <person name="Burstein D."/>
            <person name="Anantharaman K."/>
            <person name="Lane K.R."/>
            <person name="Thomas B.C."/>
            <person name="Pan C."/>
            <person name="Northen T.R."/>
            <person name="Banfield J.F."/>
        </authorList>
    </citation>
    <scope>NUCLEOTIDE SEQUENCE [LARGE SCALE GENOMIC DNA]</scope>
    <source>
        <strain evidence="4">WS_10</strain>
    </source>
</reference>
<dbReference type="PANTHER" id="PTHR43861">
    <property type="entry name" value="TRANS-ACONITATE 2-METHYLTRANSFERASE-RELATED"/>
    <property type="match status" value="1"/>
</dbReference>
<proteinExistence type="predicted"/>
<sequence>MFESLEFDLGFWLEVGKTAGGPVLEVGCGTGRVLLRLLAQGIDADGVDLAPSMLERLRQKAASRGLHARVTQGDMRDFTMPRRYARAICAFNAFAHCETIEDQLRALRCIREHLAEGGALVLHMSYPSASLWTDPSGTPVLELESKHPLSGNTVQLWDTRFKNVVGQCQRSEVEVREVDAAGGVVDSHRFEAIQRWVYRYELELLLALSGYARWEIFGGFEREPLERDDQQMVA</sequence>
<dbReference type="Proteomes" id="UP000319836">
    <property type="component" value="Unassembled WGS sequence"/>
</dbReference>
<feature type="non-terminal residue" evidence="4">
    <location>
        <position position="234"/>
    </location>
</feature>
<organism evidence="4 5">
    <name type="scientific">Eiseniibacteriota bacterium</name>
    <dbReference type="NCBI Taxonomy" id="2212470"/>
    <lineage>
        <taxon>Bacteria</taxon>
        <taxon>Candidatus Eiseniibacteriota</taxon>
    </lineage>
</organism>
<dbReference type="CDD" id="cd02440">
    <property type="entry name" value="AdoMet_MTases"/>
    <property type="match status" value="1"/>
</dbReference>
<comment type="caution">
    <text evidence="4">The sequence shown here is derived from an EMBL/GenBank/DDBJ whole genome shotgun (WGS) entry which is preliminary data.</text>
</comment>
<feature type="domain" description="Methyltransferase" evidence="3">
    <location>
        <begin position="23"/>
        <end position="118"/>
    </location>
</feature>
<evidence type="ECO:0000313" key="5">
    <source>
        <dbReference type="Proteomes" id="UP000319836"/>
    </source>
</evidence>
<evidence type="ECO:0000256" key="2">
    <source>
        <dbReference type="ARBA" id="ARBA00022679"/>
    </source>
</evidence>
<dbReference type="InterPro" id="IPR041698">
    <property type="entry name" value="Methyltransf_25"/>
</dbReference>
<dbReference type="Gene3D" id="3.40.50.150">
    <property type="entry name" value="Vaccinia Virus protein VP39"/>
    <property type="match status" value="1"/>
</dbReference>
<dbReference type="Gene3D" id="2.20.130.10">
    <property type="entry name" value="CAC2371-like domains"/>
    <property type="match status" value="1"/>
</dbReference>
<evidence type="ECO:0000259" key="3">
    <source>
        <dbReference type="Pfam" id="PF13649"/>
    </source>
</evidence>
<evidence type="ECO:0000313" key="4">
    <source>
        <dbReference type="EMBL" id="TMQ71456.1"/>
    </source>
</evidence>
<name>A0A538U6D1_UNCEI</name>
<evidence type="ECO:0000256" key="1">
    <source>
        <dbReference type="ARBA" id="ARBA00022603"/>
    </source>
</evidence>
<dbReference type="InterPro" id="IPR029063">
    <property type="entry name" value="SAM-dependent_MTases_sf"/>
</dbReference>
<dbReference type="EMBL" id="VBPA01000125">
    <property type="protein sequence ID" value="TMQ71456.1"/>
    <property type="molecule type" value="Genomic_DNA"/>
</dbReference>
<protein>
    <submittedName>
        <fullName evidence="4">Class I SAM-dependent methyltransferase</fullName>
    </submittedName>
</protein>
<dbReference type="AlphaFoldDB" id="A0A538U6D1"/>
<dbReference type="Pfam" id="PF13649">
    <property type="entry name" value="Methyltransf_25"/>
    <property type="match status" value="1"/>
</dbReference>